<keyword evidence="6" id="KW-0862">Zinc</keyword>
<sequence length="437" mass="49932">MQVNSGRFRCPSCRQEVVLDRHGVYGLQRNLLVENIIDVYKETLNDATSPLPSAPPPDQFPTCSDHEGEKVNIYCITCKVPTCSLCKVFGAHQSCQVAPLTDIYEKQKDELREEVTSLAAFRARVQAVISDLEKSCRNENCNTQKQSVCEKFSHIVSILEDRHKAMTQKIKSEQEEKIAHVQKLLRHYGDSMEANSKLMETAKTSMEDQDEVAFVQVLSQLNPSDFLKLRMKSPIAIELNFYRRVMAAATSSPSETLKPDERLSLYKNQKQSVCEKFSHIVSILEDRHKAMTQKIKSEQEEKIAHVQKLLRHYGDSMEANSKLMETAKTSMEDQDEVAFVQVLSQINAFDFLKLSMKSTIRVMAAATSSPSETLKPGYEKMSDYRFSFSKEETALRSIDFIKGLLLKNQKWIVSQKISKNPKRNDMKKLLSRTRKLL</sequence>
<evidence type="ECO:0000259" key="11">
    <source>
        <dbReference type="PROSITE" id="PS51262"/>
    </source>
</evidence>
<evidence type="ECO:0000256" key="5">
    <source>
        <dbReference type="ARBA" id="ARBA00022771"/>
    </source>
</evidence>
<evidence type="ECO:0000259" key="10">
    <source>
        <dbReference type="PROSITE" id="PS50119"/>
    </source>
</evidence>
<keyword evidence="5 9" id="KW-0863">Zinc-finger</keyword>
<dbReference type="GO" id="GO:0061630">
    <property type="term" value="F:ubiquitin protein ligase activity"/>
    <property type="evidence" value="ECO:0007669"/>
    <property type="project" value="UniProtKB-EC"/>
</dbReference>
<feature type="domain" description="COS" evidence="11">
    <location>
        <begin position="343"/>
        <end position="401"/>
    </location>
</feature>
<dbReference type="Pfam" id="PF00643">
    <property type="entry name" value="zf-B_box"/>
    <property type="match status" value="1"/>
</dbReference>
<protein>
    <recommendedName>
        <fullName evidence="3">RING-type E3 ubiquitin transferase</fullName>
        <ecNumber evidence="3">2.3.2.27</ecNumber>
    </recommendedName>
</protein>
<name>A0A8S4BZR2_9TELE</name>
<comment type="subcellular location">
    <subcellularLocation>
        <location evidence="2">Nucleus</location>
    </subcellularLocation>
</comment>
<evidence type="ECO:0000256" key="8">
    <source>
        <dbReference type="ARBA" id="ARBA00023242"/>
    </source>
</evidence>
<keyword evidence="4" id="KW-0808">Transferase</keyword>
<keyword evidence="5 9" id="KW-0479">Metal-binding</keyword>
<comment type="caution">
    <text evidence="12">The sequence shown here is derived from an EMBL/GenBank/DDBJ whole genome shotgun (WGS) entry which is preliminary data.</text>
</comment>
<dbReference type="InterPro" id="IPR050617">
    <property type="entry name" value="E3_ligase_FN3/SPRY"/>
</dbReference>
<organism evidence="12 13">
    <name type="scientific">Menidia menidia</name>
    <name type="common">Atlantic silverside</name>
    <dbReference type="NCBI Taxonomy" id="238744"/>
    <lineage>
        <taxon>Eukaryota</taxon>
        <taxon>Metazoa</taxon>
        <taxon>Chordata</taxon>
        <taxon>Craniata</taxon>
        <taxon>Vertebrata</taxon>
        <taxon>Euteleostomi</taxon>
        <taxon>Actinopterygii</taxon>
        <taxon>Neopterygii</taxon>
        <taxon>Teleostei</taxon>
        <taxon>Neoteleostei</taxon>
        <taxon>Acanthomorphata</taxon>
        <taxon>Ovalentaria</taxon>
        <taxon>Atherinomorphae</taxon>
        <taxon>Atheriniformes</taxon>
        <taxon>Atherinopsidae</taxon>
        <taxon>Menidiinae</taxon>
        <taxon>Menidia</taxon>
    </lineage>
</organism>
<evidence type="ECO:0000256" key="7">
    <source>
        <dbReference type="ARBA" id="ARBA00023054"/>
    </source>
</evidence>
<dbReference type="OrthoDB" id="4788989at2759"/>
<comment type="catalytic activity">
    <reaction evidence="1">
        <text>S-ubiquitinyl-[E2 ubiquitin-conjugating enzyme]-L-cysteine + [acceptor protein]-L-lysine = [E2 ubiquitin-conjugating enzyme]-L-cysteine + N(6)-ubiquitinyl-[acceptor protein]-L-lysine.</text>
        <dbReference type="EC" id="2.3.2.27"/>
    </reaction>
</comment>
<dbReference type="Gene3D" id="3.30.160.60">
    <property type="entry name" value="Classic Zinc Finger"/>
    <property type="match status" value="1"/>
</dbReference>
<accession>A0A8S4BZR2</accession>
<dbReference type="GO" id="GO:0005634">
    <property type="term" value="C:nucleus"/>
    <property type="evidence" value="ECO:0007669"/>
    <property type="project" value="UniProtKB-SubCell"/>
</dbReference>
<dbReference type="AlphaFoldDB" id="A0A8S4BZR2"/>
<dbReference type="Proteomes" id="UP000677803">
    <property type="component" value="Unassembled WGS sequence"/>
</dbReference>
<dbReference type="InterPro" id="IPR000315">
    <property type="entry name" value="Znf_B-box"/>
</dbReference>
<evidence type="ECO:0000313" key="12">
    <source>
        <dbReference type="EMBL" id="CAG6021970.1"/>
    </source>
</evidence>
<dbReference type="PROSITE" id="PS50119">
    <property type="entry name" value="ZF_BBOX"/>
    <property type="match status" value="1"/>
</dbReference>
<evidence type="ECO:0000256" key="4">
    <source>
        <dbReference type="ARBA" id="ARBA00022679"/>
    </source>
</evidence>
<dbReference type="PANTHER" id="PTHR24099">
    <property type="entry name" value="E3 UBIQUITIN-PROTEIN LIGASE TRIM36-RELATED"/>
    <property type="match status" value="1"/>
</dbReference>
<dbReference type="EC" id="2.3.2.27" evidence="3"/>
<evidence type="ECO:0000256" key="6">
    <source>
        <dbReference type="ARBA" id="ARBA00022833"/>
    </source>
</evidence>
<evidence type="ECO:0000256" key="9">
    <source>
        <dbReference type="PROSITE-ProRule" id="PRU00024"/>
    </source>
</evidence>
<dbReference type="PANTHER" id="PTHR24099:SF17">
    <property type="entry name" value="TRIPARTITE MOTIF CONTAINING 55"/>
    <property type="match status" value="1"/>
</dbReference>
<dbReference type="PROSITE" id="PS51262">
    <property type="entry name" value="COS"/>
    <property type="match status" value="1"/>
</dbReference>
<evidence type="ECO:0000256" key="1">
    <source>
        <dbReference type="ARBA" id="ARBA00000900"/>
    </source>
</evidence>
<dbReference type="SMART" id="SM00336">
    <property type="entry name" value="BBOX"/>
    <property type="match status" value="1"/>
</dbReference>
<dbReference type="GO" id="GO:0005737">
    <property type="term" value="C:cytoplasm"/>
    <property type="evidence" value="ECO:0007669"/>
    <property type="project" value="TreeGrafter"/>
</dbReference>
<dbReference type="SUPFAM" id="SSF57845">
    <property type="entry name" value="B-box zinc-binding domain"/>
    <property type="match status" value="1"/>
</dbReference>
<keyword evidence="13" id="KW-1185">Reference proteome</keyword>
<reference evidence="12" key="1">
    <citation type="submission" date="2021-05" db="EMBL/GenBank/DDBJ databases">
        <authorList>
            <person name="Tigano A."/>
        </authorList>
    </citation>
    <scope>NUCLEOTIDE SEQUENCE</scope>
</reference>
<dbReference type="Gene3D" id="1.20.5.170">
    <property type="match status" value="2"/>
</dbReference>
<keyword evidence="7" id="KW-0175">Coiled coil</keyword>
<evidence type="ECO:0000256" key="3">
    <source>
        <dbReference type="ARBA" id="ARBA00012483"/>
    </source>
</evidence>
<dbReference type="GO" id="GO:0070507">
    <property type="term" value="P:regulation of microtubule cytoskeleton organization"/>
    <property type="evidence" value="ECO:0007669"/>
    <property type="project" value="TreeGrafter"/>
</dbReference>
<evidence type="ECO:0000256" key="2">
    <source>
        <dbReference type="ARBA" id="ARBA00004123"/>
    </source>
</evidence>
<dbReference type="EMBL" id="CAJRST010041110">
    <property type="protein sequence ID" value="CAG6021970.1"/>
    <property type="molecule type" value="Genomic_DNA"/>
</dbReference>
<keyword evidence="8" id="KW-0539">Nucleus</keyword>
<dbReference type="GO" id="GO:0008270">
    <property type="term" value="F:zinc ion binding"/>
    <property type="evidence" value="ECO:0007669"/>
    <property type="project" value="UniProtKB-KW"/>
</dbReference>
<proteinExistence type="predicted"/>
<dbReference type="InterPro" id="IPR017903">
    <property type="entry name" value="COS_domain"/>
</dbReference>
<evidence type="ECO:0000313" key="13">
    <source>
        <dbReference type="Proteomes" id="UP000677803"/>
    </source>
</evidence>
<feature type="domain" description="B box-type" evidence="10">
    <location>
        <begin position="58"/>
        <end position="100"/>
    </location>
</feature>
<gene>
    <name evidence="12" type="ORF">MMEN_LOCUS22154</name>
</gene>